<reference evidence="2 3" key="1">
    <citation type="submission" date="2018-06" db="EMBL/GenBank/DDBJ databases">
        <title>Nitrincola tibetense sp. nov., isolated from Lake XuguoCo on Tibetan Plateau.</title>
        <authorList>
            <person name="Xing P."/>
        </authorList>
    </citation>
    <scope>NUCLEOTIDE SEQUENCE [LARGE SCALE GENOMIC DNA]</scope>
    <source>
        <strain evidence="3">xg18</strain>
    </source>
</reference>
<evidence type="ECO:0000313" key="2">
    <source>
        <dbReference type="EMBL" id="RAU19592.1"/>
    </source>
</evidence>
<evidence type="ECO:0000313" key="3">
    <source>
        <dbReference type="Proteomes" id="UP000250744"/>
    </source>
</evidence>
<dbReference type="AlphaFoldDB" id="A0A364NRD8"/>
<dbReference type="Proteomes" id="UP000250744">
    <property type="component" value="Unassembled WGS sequence"/>
</dbReference>
<comment type="caution">
    <text evidence="2">The sequence shown here is derived from an EMBL/GenBank/DDBJ whole genome shotgun (WGS) entry which is preliminary data.</text>
</comment>
<dbReference type="OrthoDB" id="7306802at2"/>
<dbReference type="RefSeq" id="WP_112156587.1">
    <property type="nucleotide sequence ID" value="NZ_QKRX01000001.1"/>
</dbReference>
<dbReference type="Pfam" id="PF06568">
    <property type="entry name" value="YjiS-like"/>
    <property type="match status" value="1"/>
</dbReference>
<organism evidence="2 3">
    <name type="scientific">Nitrincola tibetensis</name>
    <dbReference type="NCBI Taxonomy" id="2219697"/>
    <lineage>
        <taxon>Bacteria</taxon>
        <taxon>Pseudomonadati</taxon>
        <taxon>Pseudomonadota</taxon>
        <taxon>Gammaproteobacteria</taxon>
        <taxon>Oceanospirillales</taxon>
        <taxon>Oceanospirillaceae</taxon>
        <taxon>Nitrincola</taxon>
    </lineage>
</organism>
<gene>
    <name evidence="2" type="ORF">DN062_00455</name>
</gene>
<proteinExistence type="predicted"/>
<dbReference type="InterPro" id="IPR009506">
    <property type="entry name" value="YjiS-like"/>
</dbReference>
<dbReference type="EMBL" id="QKRX01000001">
    <property type="protein sequence ID" value="RAU19592.1"/>
    <property type="molecule type" value="Genomic_DNA"/>
</dbReference>
<protein>
    <recommendedName>
        <fullName evidence="1">YjiS-like domain-containing protein</fullName>
    </recommendedName>
</protein>
<evidence type="ECO:0000259" key="1">
    <source>
        <dbReference type="Pfam" id="PF06568"/>
    </source>
</evidence>
<name>A0A364NRD8_9GAMM</name>
<feature type="domain" description="YjiS-like" evidence="1">
    <location>
        <begin position="43"/>
        <end position="71"/>
    </location>
</feature>
<keyword evidence="3" id="KW-1185">Reference proteome</keyword>
<accession>A0A364NRD8</accession>
<sequence length="80" mass="9308">MKACTSDEMSIIKSNHLDTHNSCKSTLENLNEKPWKAIFKKIIRNSRTRRKLRQLDKAQLEDIGLTAADVEQEVNKPLWK</sequence>